<organism evidence="2 3">
    <name type="scientific">Rossellomorea vietnamensis</name>
    <dbReference type="NCBI Taxonomy" id="218284"/>
    <lineage>
        <taxon>Bacteria</taxon>
        <taxon>Bacillati</taxon>
        <taxon>Bacillota</taxon>
        <taxon>Bacilli</taxon>
        <taxon>Bacillales</taxon>
        <taxon>Bacillaceae</taxon>
        <taxon>Rossellomorea</taxon>
    </lineage>
</organism>
<evidence type="ECO:0000313" key="2">
    <source>
        <dbReference type="EMBL" id="TYS00786.1"/>
    </source>
</evidence>
<sequence>MTKLTADAVSFLIFRIYFSVSGDSIEGLCQKDDPEFLREWQQKGKINRKDEVDRNGSAVHQHKNTQR</sequence>
<proteinExistence type="predicted"/>
<name>A0A5D4MIH6_9BACI</name>
<evidence type="ECO:0000256" key="1">
    <source>
        <dbReference type="SAM" id="MobiDB-lite"/>
    </source>
</evidence>
<reference evidence="2 3" key="1">
    <citation type="submission" date="2019-08" db="EMBL/GenBank/DDBJ databases">
        <title>Bacillus genomes from the desert of Cuatro Cienegas, Coahuila.</title>
        <authorList>
            <person name="Olmedo-Alvarez G."/>
        </authorList>
    </citation>
    <scope>NUCLEOTIDE SEQUENCE [LARGE SCALE GENOMIC DNA]</scope>
    <source>
        <strain evidence="2 3">CH128b_4D</strain>
    </source>
</reference>
<protein>
    <submittedName>
        <fullName evidence="2">Uncharacterized protein</fullName>
    </submittedName>
</protein>
<dbReference type="Proteomes" id="UP000325182">
    <property type="component" value="Unassembled WGS sequence"/>
</dbReference>
<dbReference type="EMBL" id="VTEG01000002">
    <property type="protein sequence ID" value="TYS00786.1"/>
    <property type="molecule type" value="Genomic_DNA"/>
</dbReference>
<comment type="caution">
    <text evidence="2">The sequence shown here is derived from an EMBL/GenBank/DDBJ whole genome shotgun (WGS) entry which is preliminary data.</text>
</comment>
<evidence type="ECO:0000313" key="3">
    <source>
        <dbReference type="Proteomes" id="UP000325182"/>
    </source>
</evidence>
<accession>A0A5D4MIH6</accession>
<dbReference type="RefSeq" id="WP_113927517.1">
    <property type="nucleotide sequence ID" value="NZ_VTEG01000002.1"/>
</dbReference>
<dbReference type="AlphaFoldDB" id="A0A5D4MIH6"/>
<feature type="region of interest" description="Disordered" evidence="1">
    <location>
        <begin position="47"/>
        <end position="67"/>
    </location>
</feature>
<gene>
    <name evidence="2" type="ORF">FZC84_04645</name>
</gene>